<accession>A0A1E8GP74</accession>
<protein>
    <submittedName>
        <fullName evidence="1">Uncharacterized protein</fullName>
    </submittedName>
</protein>
<dbReference type="STRING" id="1859473.BG261_01630"/>
<evidence type="ECO:0000313" key="1">
    <source>
        <dbReference type="EMBL" id="OFI49308.1"/>
    </source>
</evidence>
<reference evidence="2" key="1">
    <citation type="submission" date="2016-09" db="EMBL/GenBank/DDBJ databases">
        <title>Draft genome sequence of a novel species of the family Streptococcaceae isolated from flowers.</title>
        <authorList>
            <person name="Chuah L.-O."/>
            <person name="Yap K.-P."/>
            <person name="Thong K.L."/>
            <person name="Liong M.T."/>
            <person name="Ahmad R."/>
            <person name="Rusul G."/>
        </authorList>
    </citation>
    <scope>NUCLEOTIDE SEQUENCE [LARGE SCALE GENOMIC DNA]</scope>
    <source>
        <strain evidence="2">DF1</strain>
    </source>
</reference>
<comment type="caution">
    <text evidence="1">The sequence shown here is derived from an EMBL/GenBank/DDBJ whole genome shotgun (WGS) entry which is preliminary data.</text>
</comment>
<dbReference type="OrthoDB" id="2194429at2"/>
<dbReference type="Proteomes" id="UP000178622">
    <property type="component" value="Unassembled WGS sequence"/>
</dbReference>
<proteinExistence type="predicted"/>
<name>A0A1E8GP74_9LACT</name>
<keyword evidence="2" id="KW-1185">Reference proteome</keyword>
<organism evidence="1 2">
    <name type="scientific">Floricoccus tropicus</name>
    <dbReference type="NCBI Taxonomy" id="1859473"/>
    <lineage>
        <taxon>Bacteria</taxon>
        <taxon>Bacillati</taxon>
        <taxon>Bacillota</taxon>
        <taxon>Bacilli</taxon>
        <taxon>Lactobacillales</taxon>
        <taxon>Streptococcaceae</taxon>
        <taxon>Floricoccus</taxon>
    </lineage>
</organism>
<gene>
    <name evidence="1" type="ORF">BG261_01630</name>
</gene>
<dbReference type="EMBL" id="MKIR01000012">
    <property type="protein sequence ID" value="OFI49308.1"/>
    <property type="molecule type" value="Genomic_DNA"/>
</dbReference>
<dbReference type="AlphaFoldDB" id="A0A1E8GP74"/>
<dbReference type="RefSeq" id="WP_070791832.1">
    <property type="nucleotide sequence ID" value="NZ_MKIR01000012.1"/>
</dbReference>
<sequence>MSNYQVNQEKIVNKIMNEISRFDESDSKYISQPLDGRSQRIREWYETKKALHEIKKILKYSNMLVDYDEYGAENELKELEYYINRVTRYNY</sequence>
<evidence type="ECO:0000313" key="2">
    <source>
        <dbReference type="Proteomes" id="UP000178622"/>
    </source>
</evidence>